<organism evidence="1 2">
    <name type="scientific">Leishmania martiniquensis</name>
    <dbReference type="NCBI Taxonomy" id="1580590"/>
    <lineage>
        <taxon>Eukaryota</taxon>
        <taxon>Discoba</taxon>
        <taxon>Euglenozoa</taxon>
        <taxon>Kinetoplastea</taxon>
        <taxon>Metakinetoplastina</taxon>
        <taxon>Trypanosomatida</taxon>
        <taxon>Trypanosomatidae</taxon>
        <taxon>Leishmaniinae</taxon>
        <taxon>Leishmania</taxon>
    </lineage>
</organism>
<gene>
    <name evidence="1" type="ORF">LSCM1_06039</name>
</gene>
<dbReference type="Proteomes" id="UP000673552">
    <property type="component" value="Unassembled WGS sequence"/>
</dbReference>
<name>A0A836H6R9_9TRYP</name>
<dbReference type="RefSeq" id="XP_067178576.1">
    <property type="nucleotide sequence ID" value="XM_067323471.1"/>
</dbReference>
<evidence type="ECO:0000313" key="2">
    <source>
        <dbReference type="Proteomes" id="UP000673552"/>
    </source>
</evidence>
<accession>A0A836H6R9</accession>
<dbReference type="GeneID" id="92515983"/>
<dbReference type="KEGG" id="lmat:92515983"/>
<evidence type="ECO:0000313" key="1">
    <source>
        <dbReference type="EMBL" id="KAG5478635.1"/>
    </source>
</evidence>
<dbReference type="EMBL" id="JAFEUZ010000023">
    <property type="protein sequence ID" value="KAG5478635.1"/>
    <property type="molecule type" value="Genomic_DNA"/>
</dbReference>
<proteinExistence type="predicted"/>
<comment type="caution">
    <text evidence="1">The sequence shown here is derived from an EMBL/GenBank/DDBJ whole genome shotgun (WGS) entry which is preliminary data.</text>
</comment>
<dbReference type="AlphaFoldDB" id="A0A836H6R9"/>
<keyword evidence="2" id="KW-1185">Reference proteome</keyword>
<reference evidence="2" key="1">
    <citation type="journal article" date="2021" name="Microbiol. Resour. Announc.">
        <title>LGAAP: Leishmaniinae Genome Assembly and Annotation Pipeline.</title>
        <authorList>
            <person name="Almutairi H."/>
            <person name="Urbaniak M.D."/>
            <person name="Bates M.D."/>
            <person name="Jariyapan N."/>
            <person name="Kwakye-Nuako G."/>
            <person name="Thomaz-Soccol V."/>
            <person name="Al-Salem W.S."/>
            <person name="Dillon R.J."/>
            <person name="Bates P.A."/>
            <person name="Gatherer D."/>
        </authorList>
    </citation>
    <scope>NUCLEOTIDE SEQUENCE [LARGE SCALE GENOMIC DNA]</scope>
</reference>
<protein>
    <submittedName>
        <fullName evidence="1">Uncharacterized protein</fullName>
    </submittedName>
</protein>
<reference evidence="2" key="2">
    <citation type="journal article" date="2021" name="Sci. Data">
        <title>Chromosome-scale genome sequencing, assembly and annotation of six genomes from subfamily Leishmaniinae.</title>
        <authorList>
            <person name="Almutairi H."/>
            <person name="Urbaniak M.D."/>
            <person name="Bates M.D."/>
            <person name="Jariyapan N."/>
            <person name="Kwakye-Nuako G."/>
            <person name="Thomaz Soccol V."/>
            <person name="Al-Salem W.S."/>
            <person name="Dillon R.J."/>
            <person name="Bates P.A."/>
            <person name="Gatherer D."/>
        </authorList>
    </citation>
    <scope>NUCLEOTIDE SEQUENCE [LARGE SCALE GENOMIC DNA]</scope>
</reference>
<sequence length="105" mass="11637">MLRAASSCARHLCLPLSRWHHARWSRVLAAAQLPCPPPSAKKRVSSWYTLSTAKCPGRCLRSAGTAQKGPRRRGGVRRQSAREMPCDSCSMWLCPLSSTMGETLR</sequence>